<dbReference type="Proteomes" id="UP001165101">
    <property type="component" value="Unassembled WGS sequence"/>
</dbReference>
<accession>A0ACB5TH04</accession>
<organism evidence="1 2">
    <name type="scientific">Candida boidinii</name>
    <name type="common">Yeast</name>
    <dbReference type="NCBI Taxonomy" id="5477"/>
    <lineage>
        <taxon>Eukaryota</taxon>
        <taxon>Fungi</taxon>
        <taxon>Dikarya</taxon>
        <taxon>Ascomycota</taxon>
        <taxon>Saccharomycotina</taxon>
        <taxon>Pichiomycetes</taxon>
        <taxon>Pichiales</taxon>
        <taxon>Pichiaceae</taxon>
        <taxon>Ogataea</taxon>
        <taxon>Ogataea/Candida clade</taxon>
    </lineage>
</organism>
<protein>
    <submittedName>
        <fullName evidence="1">Unnamed protein product</fullName>
    </submittedName>
</protein>
<reference evidence="1" key="1">
    <citation type="submission" date="2023-04" db="EMBL/GenBank/DDBJ databases">
        <title>Candida boidinii NBRC 1967.</title>
        <authorList>
            <person name="Ichikawa N."/>
            <person name="Sato H."/>
            <person name="Tonouchi N."/>
        </authorList>
    </citation>
    <scope>NUCLEOTIDE SEQUENCE</scope>
    <source>
        <strain evidence="1">NBRC 1967</strain>
    </source>
</reference>
<evidence type="ECO:0000313" key="1">
    <source>
        <dbReference type="EMBL" id="GME88100.1"/>
    </source>
</evidence>
<sequence>MVEEKRDEKDRHSRHHHSSHHAHHRHHRHHSSHREGEHIAERRSSNGHTDSKHRSHRTGGHSTYSRSGHSDSSHSHRSSSHNEHESQSHRHHRSHSHREHKDDAYKEEVKSVKEVDRMYNKYSKNGAEYRSTVTHSDKVRERSPVRSNEMEKKKTGISLTHSGLLNGPSKSQNSLLLAEDEAKPSFKKYGPPEDEYTPISSDPKFYLFKYLKDKLVNQIPLNNYKSFFTIGSKDSNSDIVLNSGEIGKDEVCVIQFRKIFKSQDSSTKISPYLINLSKNLNVLLNDETVPAEKFIQLLNQDVVTFGKKDLSDTEFVLIID</sequence>
<proteinExistence type="predicted"/>
<dbReference type="EMBL" id="BSXV01000214">
    <property type="protein sequence ID" value="GME88100.1"/>
    <property type="molecule type" value="Genomic_DNA"/>
</dbReference>
<keyword evidence="2" id="KW-1185">Reference proteome</keyword>
<gene>
    <name evidence="1" type="ORF">Cboi01_000072100</name>
</gene>
<evidence type="ECO:0000313" key="2">
    <source>
        <dbReference type="Proteomes" id="UP001165101"/>
    </source>
</evidence>
<comment type="caution">
    <text evidence="1">The sequence shown here is derived from an EMBL/GenBank/DDBJ whole genome shotgun (WGS) entry which is preliminary data.</text>
</comment>
<name>A0ACB5TH04_CANBO</name>